<protein>
    <submittedName>
        <fullName evidence="1">Class I SAM-dependent methyltransferase</fullName>
    </submittedName>
</protein>
<dbReference type="InterPro" id="IPR029063">
    <property type="entry name" value="SAM-dependent_MTases_sf"/>
</dbReference>
<sequence length="220" mass="25642">MPSTTSNIPQHRAIVAQCETYLHQHGDSHLGVGWPNEEDARVRYQVMLDLLESAAQQGPVRVLDFGCGFSHLYDYLLARQVPNVVYEGLDLSETHLQIARQKHPGILYHSFDVLESEAELPTYDFILLNGIFTQKCSLSFDDMWAYCQRLLQVLWPKASQGLAFNVMSKQVDWERDDLFHMPMDLLAGFVRKELTRHFAFRHDYGLYEYTTYLLRQPRRD</sequence>
<dbReference type="Gene3D" id="3.40.50.150">
    <property type="entry name" value="Vaccinia Virus protein VP39"/>
    <property type="match status" value="1"/>
</dbReference>
<accession>A0A7L4ZV42</accession>
<dbReference type="GO" id="GO:0008168">
    <property type="term" value="F:methyltransferase activity"/>
    <property type="evidence" value="ECO:0007669"/>
    <property type="project" value="UniProtKB-KW"/>
</dbReference>
<gene>
    <name evidence="1" type="ORF">F0P96_12855</name>
</gene>
<dbReference type="CDD" id="cd02440">
    <property type="entry name" value="AdoMet_MTases"/>
    <property type="match status" value="1"/>
</dbReference>
<dbReference type="InterPro" id="IPR013217">
    <property type="entry name" value="Methyltransf_12"/>
</dbReference>
<dbReference type="Proteomes" id="UP000326380">
    <property type="component" value="Unassembled WGS sequence"/>
</dbReference>
<dbReference type="GO" id="GO:0032259">
    <property type="term" value="P:methylation"/>
    <property type="evidence" value="ECO:0007669"/>
    <property type="project" value="UniProtKB-KW"/>
</dbReference>
<reference evidence="1 2" key="1">
    <citation type="submission" date="2019-09" db="EMBL/GenBank/DDBJ databases">
        <title>Genome sequence of Hymenobacter sp. M3.</title>
        <authorList>
            <person name="Srinivasan S."/>
        </authorList>
    </citation>
    <scope>NUCLEOTIDE SEQUENCE [LARGE SCALE GENOMIC DNA]</scope>
    <source>
        <strain evidence="1 2">M3</strain>
    </source>
</reference>
<proteinExistence type="predicted"/>
<keyword evidence="2" id="KW-1185">Reference proteome</keyword>
<comment type="caution">
    <text evidence="1">The sequence shown here is derived from an EMBL/GenBank/DDBJ whole genome shotgun (WGS) entry which is preliminary data.</text>
</comment>
<evidence type="ECO:0000313" key="1">
    <source>
        <dbReference type="EMBL" id="KAA9332359.1"/>
    </source>
</evidence>
<dbReference type="AlphaFoldDB" id="A0A7L4ZV42"/>
<dbReference type="Pfam" id="PF08242">
    <property type="entry name" value="Methyltransf_12"/>
    <property type="match status" value="1"/>
</dbReference>
<keyword evidence="1" id="KW-0489">Methyltransferase</keyword>
<dbReference type="RefSeq" id="WP_151079300.1">
    <property type="nucleotide sequence ID" value="NZ_CP047647.1"/>
</dbReference>
<keyword evidence="1" id="KW-0808">Transferase</keyword>
<dbReference type="SUPFAM" id="SSF53335">
    <property type="entry name" value="S-adenosyl-L-methionine-dependent methyltransferases"/>
    <property type="match status" value="1"/>
</dbReference>
<evidence type="ECO:0000313" key="2">
    <source>
        <dbReference type="Proteomes" id="UP000326380"/>
    </source>
</evidence>
<name>A0A7L4ZV42_9BACT</name>
<organism evidence="1 2">
    <name type="scientific">Hymenobacter busanensis</name>
    <dbReference type="NCBI Taxonomy" id="2607656"/>
    <lineage>
        <taxon>Bacteria</taxon>
        <taxon>Pseudomonadati</taxon>
        <taxon>Bacteroidota</taxon>
        <taxon>Cytophagia</taxon>
        <taxon>Cytophagales</taxon>
        <taxon>Hymenobacteraceae</taxon>
        <taxon>Hymenobacter</taxon>
    </lineage>
</organism>
<dbReference type="EMBL" id="VTWU01000004">
    <property type="protein sequence ID" value="KAA9332359.1"/>
    <property type="molecule type" value="Genomic_DNA"/>
</dbReference>